<dbReference type="PANTHER" id="PTHR42701">
    <property type="entry name" value="IMIDAZOLE GLYCEROL PHOSPHATE SYNTHASE SUBUNIT HISH"/>
    <property type="match status" value="1"/>
</dbReference>
<evidence type="ECO:0000256" key="6">
    <source>
        <dbReference type="ARBA" id="ARBA00023102"/>
    </source>
</evidence>
<feature type="active site" evidence="10 11">
    <location>
        <position position="191"/>
    </location>
</feature>
<dbReference type="GO" id="GO:0004359">
    <property type="term" value="F:glutaminase activity"/>
    <property type="evidence" value="ECO:0007669"/>
    <property type="project" value="UniProtKB-EC"/>
</dbReference>
<dbReference type="EC" id="3.5.1.2" evidence="10"/>
<dbReference type="GO" id="GO:0005737">
    <property type="term" value="C:cytoplasm"/>
    <property type="evidence" value="ECO:0007669"/>
    <property type="project" value="UniProtKB-SubCell"/>
</dbReference>
<dbReference type="NCBIfam" id="TIGR01855">
    <property type="entry name" value="IMP_synth_hisH"/>
    <property type="match status" value="1"/>
</dbReference>
<dbReference type="EC" id="4.3.2.10" evidence="10"/>
<evidence type="ECO:0000256" key="4">
    <source>
        <dbReference type="ARBA" id="ARBA00022801"/>
    </source>
</evidence>
<keyword evidence="3 10" id="KW-0028">Amino-acid biosynthesis</keyword>
<evidence type="ECO:0000256" key="11">
    <source>
        <dbReference type="PIRSR" id="PIRSR000495-1"/>
    </source>
</evidence>
<dbReference type="CDD" id="cd01748">
    <property type="entry name" value="GATase1_IGP_Synthase"/>
    <property type="match status" value="1"/>
</dbReference>
<dbReference type="SUPFAM" id="SSF52317">
    <property type="entry name" value="Class I glutamine amidotransferase-like"/>
    <property type="match status" value="1"/>
</dbReference>
<comment type="subcellular location">
    <subcellularLocation>
        <location evidence="10">Cytoplasm</location>
    </subcellularLocation>
</comment>
<dbReference type="HAMAP" id="MF_00278">
    <property type="entry name" value="HisH"/>
    <property type="match status" value="1"/>
</dbReference>
<dbReference type="EMBL" id="LUKD01000006">
    <property type="protein sequence ID" value="KYG64169.1"/>
    <property type="molecule type" value="Genomic_DNA"/>
</dbReference>
<dbReference type="Gene3D" id="3.40.50.880">
    <property type="match status" value="1"/>
</dbReference>
<organism evidence="13 14">
    <name type="scientific">Bdellovibrio bacteriovorus</name>
    <dbReference type="NCBI Taxonomy" id="959"/>
    <lineage>
        <taxon>Bacteria</taxon>
        <taxon>Pseudomonadati</taxon>
        <taxon>Bdellovibrionota</taxon>
        <taxon>Bdellovibrionia</taxon>
        <taxon>Bdellovibrionales</taxon>
        <taxon>Pseudobdellovibrionaceae</taxon>
        <taxon>Bdellovibrio</taxon>
    </lineage>
</organism>
<keyword evidence="4 10" id="KW-0378">Hydrolase</keyword>
<dbReference type="UniPathway" id="UPA00031">
    <property type="reaction ID" value="UER00010"/>
</dbReference>
<comment type="pathway">
    <text evidence="1 10">Amino-acid biosynthesis; L-histidine biosynthesis; L-histidine from 5-phospho-alpha-D-ribose 1-diphosphate: step 5/9.</text>
</comment>
<dbReference type="GO" id="GO:0000105">
    <property type="term" value="P:L-histidine biosynthetic process"/>
    <property type="evidence" value="ECO:0007669"/>
    <property type="project" value="UniProtKB-UniRule"/>
</dbReference>
<evidence type="ECO:0000256" key="1">
    <source>
        <dbReference type="ARBA" id="ARBA00005091"/>
    </source>
</evidence>
<evidence type="ECO:0000256" key="7">
    <source>
        <dbReference type="ARBA" id="ARBA00023239"/>
    </source>
</evidence>
<comment type="function">
    <text evidence="10">IGPS catalyzes the conversion of PRFAR and glutamine to IGP, AICAR and glutamate. The HisH subunit catalyzes the hydrolysis of glutamine to glutamate and ammonia as part of the synthesis of IGP and AICAR. The resulting ammonia molecule is channeled to the active site of HisF.</text>
</comment>
<comment type="caution">
    <text evidence="13">The sequence shown here is derived from an EMBL/GenBank/DDBJ whole genome shotgun (WGS) entry which is preliminary data.</text>
</comment>
<reference evidence="13 14" key="1">
    <citation type="submission" date="2016-03" db="EMBL/GenBank/DDBJ databases">
        <authorList>
            <person name="Ploux O."/>
        </authorList>
    </citation>
    <scope>NUCLEOTIDE SEQUENCE [LARGE SCALE GENOMIC DNA]</scope>
    <source>
        <strain evidence="13 14">EC13</strain>
    </source>
</reference>
<dbReference type="GO" id="GO:0000107">
    <property type="term" value="F:imidazoleglycerol-phosphate synthase activity"/>
    <property type="evidence" value="ECO:0007669"/>
    <property type="project" value="UniProtKB-UniRule"/>
</dbReference>
<feature type="domain" description="Glutamine amidotransferase" evidence="12">
    <location>
        <begin position="5"/>
        <end position="204"/>
    </location>
</feature>
<dbReference type="AlphaFoldDB" id="A0A162G2P4"/>
<dbReference type="InterPro" id="IPR017926">
    <property type="entry name" value="GATASE"/>
</dbReference>
<evidence type="ECO:0000256" key="3">
    <source>
        <dbReference type="ARBA" id="ARBA00022605"/>
    </source>
</evidence>
<evidence type="ECO:0000256" key="8">
    <source>
        <dbReference type="ARBA" id="ARBA00047838"/>
    </source>
</evidence>
<gene>
    <name evidence="10" type="primary">hisH</name>
    <name evidence="13" type="ORF">AZI87_13045</name>
</gene>
<feature type="active site" description="Nucleophile" evidence="10 11">
    <location>
        <position position="81"/>
    </location>
</feature>
<dbReference type="InterPro" id="IPR010139">
    <property type="entry name" value="Imidazole-glycPsynth_HisH"/>
</dbReference>
<evidence type="ECO:0000259" key="12">
    <source>
        <dbReference type="Pfam" id="PF00117"/>
    </source>
</evidence>
<evidence type="ECO:0000313" key="13">
    <source>
        <dbReference type="EMBL" id="KYG64169.1"/>
    </source>
</evidence>
<dbReference type="PANTHER" id="PTHR42701:SF1">
    <property type="entry name" value="IMIDAZOLE GLYCEROL PHOSPHATE SYNTHASE SUBUNIT HISH"/>
    <property type="match status" value="1"/>
</dbReference>
<dbReference type="InterPro" id="IPR029062">
    <property type="entry name" value="Class_I_gatase-like"/>
</dbReference>
<dbReference type="PIRSF" id="PIRSF000495">
    <property type="entry name" value="Amidotransf_hisH"/>
    <property type="match status" value="1"/>
</dbReference>
<evidence type="ECO:0000256" key="9">
    <source>
        <dbReference type="ARBA" id="ARBA00049534"/>
    </source>
</evidence>
<keyword evidence="5 10" id="KW-0315">Glutamine amidotransferase</keyword>
<keyword evidence="7 10" id="KW-0456">Lyase</keyword>
<evidence type="ECO:0000256" key="2">
    <source>
        <dbReference type="ARBA" id="ARBA00011152"/>
    </source>
</evidence>
<evidence type="ECO:0000313" key="14">
    <source>
        <dbReference type="Proteomes" id="UP000075799"/>
    </source>
</evidence>
<name>A0A162G2P4_BDEBC</name>
<dbReference type="PROSITE" id="PS51273">
    <property type="entry name" value="GATASE_TYPE_1"/>
    <property type="match status" value="1"/>
</dbReference>
<comment type="subunit">
    <text evidence="2 10">Heterodimer of HisH and HisF.</text>
</comment>
<keyword evidence="10" id="KW-0963">Cytoplasm</keyword>
<dbReference type="Pfam" id="PF00117">
    <property type="entry name" value="GATase"/>
    <property type="match status" value="1"/>
</dbReference>
<dbReference type="Proteomes" id="UP000075799">
    <property type="component" value="Unassembled WGS sequence"/>
</dbReference>
<dbReference type="RefSeq" id="WP_063207984.1">
    <property type="nucleotide sequence ID" value="NZ_LUKD01000006.1"/>
</dbReference>
<keyword evidence="6 10" id="KW-0368">Histidine biosynthesis</keyword>
<proteinExistence type="inferred from homology"/>
<sequence>MKKVVIVDYGLGNIFSITQALKVNGCTPIVSSDKNEILSADGILLPGVGAFGDAMAKLVELNLVETLREQANKGVPFLGVCLGLQLLFTTSEEFGSHKGLDLIPGTVRRFPNSYKDISLNVPFIGWNFLEKKKEDAFLEGLENKSKMFLVHSFYVEPKDASCVLGTCSYQGFAYPTMVRKGNIFGVQGHPEKSGPDGIKIYKNWLNIL</sequence>
<dbReference type="OrthoDB" id="9807749at2"/>
<comment type="catalytic activity">
    <reaction evidence="8 10">
        <text>5-[(5-phospho-1-deoxy-D-ribulos-1-ylimino)methylamino]-1-(5-phospho-beta-D-ribosyl)imidazole-4-carboxamide + L-glutamine = D-erythro-1-(imidazol-4-yl)glycerol 3-phosphate + 5-amino-1-(5-phospho-beta-D-ribosyl)imidazole-4-carboxamide + L-glutamate + H(+)</text>
        <dbReference type="Rhea" id="RHEA:24793"/>
        <dbReference type="ChEBI" id="CHEBI:15378"/>
        <dbReference type="ChEBI" id="CHEBI:29985"/>
        <dbReference type="ChEBI" id="CHEBI:58278"/>
        <dbReference type="ChEBI" id="CHEBI:58359"/>
        <dbReference type="ChEBI" id="CHEBI:58475"/>
        <dbReference type="ChEBI" id="CHEBI:58525"/>
        <dbReference type="EC" id="4.3.2.10"/>
    </reaction>
</comment>
<comment type="catalytic activity">
    <reaction evidence="9 10">
        <text>L-glutamine + H2O = L-glutamate + NH4(+)</text>
        <dbReference type="Rhea" id="RHEA:15889"/>
        <dbReference type="ChEBI" id="CHEBI:15377"/>
        <dbReference type="ChEBI" id="CHEBI:28938"/>
        <dbReference type="ChEBI" id="CHEBI:29985"/>
        <dbReference type="ChEBI" id="CHEBI:58359"/>
        <dbReference type="EC" id="3.5.1.2"/>
    </reaction>
</comment>
<evidence type="ECO:0000256" key="5">
    <source>
        <dbReference type="ARBA" id="ARBA00022962"/>
    </source>
</evidence>
<protein>
    <recommendedName>
        <fullName evidence="10">Imidazole glycerol phosphate synthase subunit HisH</fullName>
        <ecNumber evidence="10">4.3.2.10</ecNumber>
    </recommendedName>
    <alternativeName>
        <fullName evidence="10">IGP synthase glutaminase subunit</fullName>
        <ecNumber evidence="10">3.5.1.2</ecNumber>
    </alternativeName>
    <alternativeName>
        <fullName evidence="10">IGP synthase subunit HisH</fullName>
    </alternativeName>
    <alternativeName>
        <fullName evidence="10">ImGP synthase subunit HisH</fullName>
        <shortName evidence="10">IGPS subunit HisH</shortName>
    </alternativeName>
</protein>
<evidence type="ECO:0000256" key="10">
    <source>
        <dbReference type="HAMAP-Rule" id="MF_00278"/>
    </source>
</evidence>
<dbReference type="GO" id="GO:0016829">
    <property type="term" value="F:lyase activity"/>
    <property type="evidence" value="ECO:0007669"/>
    <property type="project" value="UniProtKB-KW"/>
</dbReference>
<accession>A0A162G2P4</accession>
<feature type="active site" evidence="10 11">
    <location>
        <position position="189"/>
    </location>
</feature>